<reference evidence="1" key="1">
    <citation type="submission" date="2018-02" db="EMBL/GenBank/DDBJ databases">
        <title>Rhizophora mucronata_Transcriptome.</title>
        <authorList>
            <person name="Meera S.P."/>
            <person name="Sreeshan A."/>
            <person name="Augustine A."/>
        </authorList>
    </citation>
    <scope>NUCLEOTIDE SEQUENCE</scope>
    <source>
        <tissue evidence="1">Leaf</tissue>
    </source>
</reference>
<organism evidence="1">
    <name type="scientific">Rhizophora mucronata</name>
    <name type="common">Asiatic mangrove</name>
    <dbReference type="NCBI Taxonomy" id="61149"/>
    <lineage>
        <taxon>Eukaryota</taxon>
        <taxon>Viridiplantae</taxon>
        <taxon>Streptophyta</taxon>
        <taxon>Embryophyta</taxon>
        <taxon>Tracheophyta</taxon>
        <taxon>Spermatophyta</taxon>
        <taxon>Magnoliopsida</taxon>
        <taxon>eudicotyledons</taxon>
        <taxon>Gunneridae</taxon>
        <taxon>Pentapetalae</taxon>
        <taxon>rosids</taxon>
        <taxon>fabids</taxon>
        <taxon>Malpighiales</taxon>
        <taxon>Rhizophoraceae</taxon>
        <taxon>Rhizophora</taxon>
    </lineage>
</organism>
<sequence length="38" mass="4530">MLRRAIKKPRNKFSNGNSQVYCIFNRNNKTRPPSRSHI</sequence>
<name>A0A2P2P084_RHIMU</name>
<dbReference type="AlphaFoldDB" id="A0A2P2P084"/>
<proteinExistence type="predicted"/>
<protein>
    <submittedName>
        <fullName evidence="1">Uncharacterized protein</fullName>
    </submittedName>
</protein>
<evidence type="ECO:0000313" key="1">
    <source>
        <dbReference type="EMBL" id="MBX48176.1"/>
    </source>
</evidence>
<accession>A0A2P2P084</accession>
<dbReference type="EMBL" id="GGEC01067692">
    <property type="protein sequence ID" value="MBX48176.1"/>
    <property type="molecule type" value="Transcribed_RNA"/>
</dbReference>